<keyword evidence="6" id="KW-1185">Reference proteome</keyword>
<dbReference type="KEGG" id="cbar:PATL70BA_1100"/>
<dbReference type="CDD" id="cd07377">
    <property type="entry name" value="WHTH_GntR"/>
    <property type="match status" value="1"/>
</dbReference>
<dbReference type="OrthoDB" id="162505at2"/>
<gene>
    <name evidence="5" type="ORF">PATL70BA_1100</name>
</gene>
<dbReference type="InterPro" id="IPR036388">
    <property type="entry name" value="WH-like_DNA-bd_sf"/>
</dbReference>
<protein>
    <submittedName>
        <fullName evidence="5">GntR family transcriptional regulator</fullName>
    </submittedName>
</protein>
<evidence type="ECO:0000259" key="4">
    <source>
        <dbReference type="PROSITE" id="PS50949"/>
    </source>
</evidence>
<evidence type="ECO:0000256" key="3">
    <source>
        <dbReference type="ARBA" id="ARBA00023163"/>
    </source>
</evidence>
<evidence type="ECO:0000313" key="5">
    <source>
        <dbReference type="EMBL" id="VDN46975.1"/>
    </source>
</evidence>
<dbReference type="PROSITE" id="PS50949">
    <property type="entry name" value="HTH_GNTR"/>
    <property type="match status" value="1"/>
</dbReference>
<dbReference type="GO" id="GO:0003700">
    <property type="term" value="F:DNA-binding transcription factor activity"/>
    <property type="evidence" value="ECO:0007669"/>
    <property type="project" value="InterPro"/>
</dbReference>
<reference evidence="5 6" key="1">
    <citation type="submission" date="2018-09" db="EMBL/GenBank/DDBJ databases">
        <authorList>
            <person name="Postec A."/>
        </authorList>
    </citation>
    <scope>NUCLEOTIDE SEQUENCE [LARGE SCALE GENOMIC DNA]</scope>
    <source>
        <strain evidence="5">70B-A</strain>
    </source>
</reference>
<dbReference type="InterPro" id="IPR000524">
    <property type="entry name" value="Tscrpt_reg_HTH_GntR"/>
</dbReference>
<sequence length="125" mass="14262">MKIDFGSQIPIYLQISQSIEDDIIRDIFEEETQIPSTTEVSISYNINPATIAKGFNLLVDEGILYKKRGVGMFVAKNAKNTLIKKQKEHFYEKYVVNLLHEADKLGITIEDIIKMITGGPEYESY</sequence>
<dbReference type="EMBL" id="LR130778">
    <property type="protein sequence ID" value="VDN46975.1"/>
    <property type="molecule type" value="Genomic_DNA"/>
</dbReference>
<dbReference type="PANTHER" id="PTHR38445">
    <property type="entry name" value="HTH-TYPE TRANSCRIPTIONAL REPRESSOR YTRA"/>
    <property type="match status" value="1"/>
</dbReference>
<dbReference type="GO" id="GO:0003677">
    <property type="term" value="F:DNA binding"/>
    <property type="evidence" value="ECO:0007669"/>
    <property type="project" value="UniProtKB-KW"/>
</dbReference>
<evidence type="ECO:0000256" key="1">
    <source>
        <dbReference type="ARBA" id="ARBA00023015"/>
    </source>
</evidence>
<proteinExistence type="predicted"/>
<organism evidence="5 6">
    <name type="scientific">Petrocella atlantisensis</name>
    <dbReference type="NCBI Taxonomy" id="2173034"/>
    <lineage>
        <taxon>Bacteria</taxon>
        <taxon>Bacillati</taxon>
        <taxon>Bacillota</taxon>
        <taxon>Clostridia</taxon>
        <taxon>Lachnospirales</taxon>
        <taxon>Vallitaleaceae</taxon>
        <taxon>Petrocella</taxon>
    </lineage>
</organism>
<dbReference type="RefSeq" id="WP_125136383.1">
    <property type="nucleotide sequence ID" value="NZ_LR130778.1"/>
</dbReference>
<accession>A0A3P7NVQ0</accession>
<dbReference type="Pfam" id="PF00392">
    <property type="entry name" value="GntR"/>
    <property type="match status" value="1"/>
</dbReference>
<feature type="domain" description="HTH gntR-type" evidence="4">
    <location>
        <begin position="9"/>
        <end position="77"/>
    </location>
</feature>
<keyword evidence="1" id="KW-0805">Transcription regulation</keyword>
<dbReference type="Proteomes" id="UP000279029">
    <property type="component" value="Chromosome"/>
</dbReference>
<evidence type="ECO:0000313" key="6">
    <source>
        <dbReference type="Proteomes" id="UP000279029"/>
    </source>
</evidence>
<keyword evidence="3" id="KW-0804">Transcription</keyword>
<dbReference type="SMART" id="SM00345">
    <property type="entry name" value="HTH_GNTR"/>
    <property type="match status" value="1"/>
</dbReference>
<dbReference type="PANTHER" id="PTHR38445:SF10">
    <property type="entry name" value="GNTR-FAMILY TRANSCRIPTIONAL REGULATOR"/>
    <property type="match status" value="1"/>
</dbReference>
<dbReference type="Gene3D" id="1.10.10.10">
    <property type="entry name" value="Winged helix-like DNA-binding domain superfamily/Winged helix DNA-binding domain"/>
    <property type="match status" value="1"/>
</dbReference>
<name>A0A3P7NVQ0_9FIRM</name>
<evidence type="ECO:0000256" key="2">
    <source>
        <dbReference type="ARBA" id="ARBA00023125"/>
    </source>
</evidence>
<keyword evidence="2" id="KW-0238">DNA-binding</keyword>
<dbReference type="AlphaFoldDB" id="A0A3P7NVQ0"/>
<dbReference type="SUPFAM" id="SSF46785">
    <property type="entry name" value="Winged helix' DNA-binding domain"/>
    <property type="match status" value="1"/>
</dbReference>
<dbReference type="InterPro" id="IPR036390">
    <property type="entry name" value="WH_DNA-bd_sf"/>
</dbReference>